<dbReference type="WBParaSite" id="Hba_06196">
    <property type="protein sequence ID" value="Hba_06196"/>
    <property type="gene ID" value="Hba_06196"/>
</dbReference>
<keyword evidence="1" id="KW-0472">Membrane</keyword>
<feature type="transmembrane region" description="Helical" evidence="1">
    <location>
        <begin position="40"/>
        <end position="63"/>
    </location>
</feature>
<dbReference type="AlphaFoldDB" id="A0A1I7WM19"/>
<protein>
    <submittedName>
        <fullName evidence="4">DUF3707 domain-containing protein</fullName>
    </submittedName>
</protein>
<evidence type="ECO:0000256" key="1">
    <source>
        <dbReference type="SAM" id="Phobius"/>
    </source>
</evidence>
<evidence type="ECO:0000313" key="3">
    <source>
        <dbReference type="Proteomes" id="UP000095283"/>
    </source>
</evidence>
<accession>A0A1I7WM19</accession>
<organism evidence="3 4">
    <name type="scientific">Heterorhabditis bacteriophora</name>
    <name type="common">Entomopathogenic nematode worm</name>
    <dbReference type="NCBI Taxonomy" id="37862"/>
    <lineage>
        <taxon>Eukaryota</taxon>
        <taxon>Metazoa</taxon>
        <taxon>Ecdysozoa</taxon>
        <taxon>Nematoda</taxon>
        <taxon>Chromadorea</taxon>
        <taxon>Rhabditida</taxon>
        <taxon>Rhabditina</taxon>
        <taxon>Rhabditomorpha</taxon>
        <taxon>Strongyloidea</taxon>
        <taxon>Heterorhabditidae</taxon>
        <taxon>Heterorhabditis</taxon>
    </lineage>
</organism>
<keyword evidence="3" id="KW-1185">Reference proteome</keyword>
<keyword evidence="1" id="KW-1133">Transmembrane helix</keyword>
<dbReference type="Pfam" id="PF25096">
    <property type="entry name" value="DUF7808"/>
    <property type="match status" value="1"/>
</dbReference>
<dbReference type="PANTHER" id="PTHR34493">
    <property type="entry name" value="PROTEIN CBG13422-RELATED"/>
    <property type="match status" value="1"/>
</dbReference>
<evidence type="ECO:0000313" key="4">
    <source>
        <dbReference type="WBParaSite" id="Hba_06196"/>
    </source>
</evidence>
<evidence type="ECO:0000259" key="2">
    <source>
        <dbReference type="Pfam" id="PF25096"/>
    </source>
</evidence>
<proteinExistence type="predicted"/>
<name>A0A1I7WM19_HETBA</name>
<feature type="domain" description="DUF7808" evidence="2">
    <location>
        <begin position="73"/>
        <end position="156"/>
    </location>
</feature>
<dbReference type="InterPro" id="IPR056710">
    <property type="entry name" value="DUF7808"/>
</dbReference>
<reference evidence="4" key="1">
    <citation type="submission" date="2016-11" db="UniProtKB">
        <authorList>
            <consortium name="WormBaseParasite"/>
        </authorList>
    </citation>
    <scope>IDENTIFICATION</scope>
</reference>
<keyword evidence="1" id="KW-0812">Transmembrane</keyword>
<sequence length="181" mass="21339">MSLSNTVKSLLWKPMPSLWSQMSWHITRIRRHWYVCNYMILYRTVCAIVILVTSINFHCLSYFSRNIFSTNYTESRSIHCVRVPDSDYSTKCTVTAGSDVTRPGDRCFVDFEPALLNIRSMCPTFCQYADSFEVVHKKPSNNHVCLKFVNYGLERYVLRYFNCKNINSLLLFIDVDLYFHH</sequence>
<dbReference type="Proteomes" id="UP000095283">
    <property type="component" value="Unplaced"/>
</dbReference>